<name>A0AAD8Q424_LOLMU</name>
<proteinExistence type="predicted"/>
<dbReference type="SUPFAM" id="SSF54160">
    <property type="entry name" value="Chromo domain-like"/>
    <property type="match status" value="1"/>
</dbReference>
<dbReference type="EMBL" id="JAUUTY010000696">
    <property type="protein sequence ID" value="KAK1594672.1"/>
    <property type="molecule type" value="Genomic_DNA"/>
</dbReference>
<comment type="caution">
    <text evidence="2">The sequence shown here is derived from an EMBL/GenBank/DDBJ whole genome shotgun (WGS) entry which is preliminary data.</text>
</comment>
<evidence type="ECO:0000313" key="2">
    <source>
        <dbReference type="EMBL" id="KAK1594672.1"/>
    </source>
</evidence>
<evidence type="ECO:0008006" key="4">
    <source>
        <dbReference type="Google" id="ProtNLM"/>
    </source>
</evidence>
<evidence type="ECO:0000256" key="1">
    <source>
        <dbReference type="SAM" id="MobiDB-lite"/>
    </source>
</evidence>
<dbReference type="AlphaFoldDB" id="A0AAD8Q424"/>
<protein>
    <recommendedName>
        <fullName evidence="4">Chromo domain-containing protein</fullName>
    </recommendedName>
</protein>
<feature type="compositionally biased region" description="Polar residues" evidence="1">
    <location>
        <begin position="116"/>
        <end position="125"/>
    </location>
</feature>
<gene>
    <name evidence="2" type="ORF">QYE76_017404</name>
</gene>
<feature type="compositionally biased region" description="Basic and acidic residues" evidence="1">
    <location>
        <begin position="127"/>
        <end position="136"/>
    </location>
</feature>
<feature type="region of interest" description="Disordered" evidence="1">
    <location>
        <begin position="116"/>
        <end position="143"/>
    </location>
</feature>
<organism evidence="2 3">
    <name type="scientific">Lolium multiflorum</name>
    <name type="common">Italian ryegrass</name>
    <name type="synonym">Lolium perenne subsp. multiflorum</name>
    <dbReference type="NCBI Taxonomy" id="4521"/>
    <lineage>
        <taxon>Eukaryota</taxon>
        <taxon>Viridiplantae</taxon>
        <taxon>Streptophyta</taxon>
        <taxon>Embryophyta</taxon>
        <taxon>Tracheophyta</taxon>
        <taxon>Spermatophyta</taxon>
        <taxon>Magnoliopsida</taxon>
        <taxon>Liliopsida</taxon>
        <taxon>Poales</taxon>
        <taxon>Poaceae</taxon>
        <taxon>BOP clade</taxon>
        <taxon>Pooideae</taxon>
        <taxon>Poodae</taxon>
        <taxon>Poeae</taxon>
        <taxon>Poeae Chloroplast Group 2 (Poeae type)</taxon>
        <taxon>Loliodinae</taxon>
        <taxon>Loliinae</taxon>
        <taxon>Lolium</taxon>
    </lineage>
</organism>
<dbReference type="InterPro" id="IPR016197">
    <property type="entry name" value="Chromo-like_dom_sf"/>
</dbReference>
<reference evidence="2" key="1">
    <citation type="submission" date="2023-07" db="EMBL/GenBank/DDBJ databases">
        <title>A chromosome-level genome assembly of Lolium multiflorum.</title>
        <authorList>
            <person name="Chen Y."/>
            <person name="Copetti D."/>
            <person name="Kolliker R."/>
            <person name="Studer B."/>
        </authorList>
    </citation>
    <scope>NUCLEOTIDE SEQUENCE</scope>
    <source>
        <strain evidence="2">02402/16</strain>
        <tissue evidence="2">Leaf</tissue>
    </source>
</reference>
<sequence length="277" mass="30742">MEEFEARVMRELEVLKSVSAKLEGISLITDRLDTLDAKFEEQVQRIDSVQAKVNLTMTSLGEVRQEQVAATRATKQASVTLRAAGDGIIHPTPPPQFPSSAAPQLGDPRYIPGSSLNTVPASQQFDPGKRTEEHGGRKPWMPKMDFPRFDGSDARIWIDGCESYFLLYDIPVGFKLKEHIPDHTPVFKDIPVTLDLAGTDTVPELILDRKMVKRGNSSQMQVLIQWSHQLPTAATWEDYETLKLRFPEAPAWGHAGSQGEAIVSTVDHVPTDTSPEA</sequence>
<accession>A0AAD8Q424</accession>
<dbReference type="Proteomes" id="UP001231189">
    <property type="component" value="Unassembled WGS sequence"/>
</dbReference>
<evidence type="ECO:0000313" key="3">
    <source>
        <dbReference type="Proteomes" id="UP001231189"/>
    </source>
</evidence>
<keyword evidence="3" id="KW-1185">Reference proteome</keyword>